<dbReference type="InterPro" id="IPR057326">
    <property type="entry name" value="KR_dom"/>
</dbReference>
<protein>
    <submittedName>
        <fullName evidence="3">Beta-ketoacyl-ACP reductase</fullName>
    </submittedName>
</protein>
<evidence type="ECO:0000259" key="2">
    <source>
        <dbReference type="SMART" id="SM00822"/>
    </source>
</evidence>
<dbReference type="PANTHER" id="PTHR42879:SF2">
    <property type="entry name" value="3-OXOACYL-[ACYL-CARRIER-PROTEIN] REDUCTASE FABG"/>
    <property type="match status" value="1"/>
</dbReference>
<dbReference type="InterPro" id="IPR036291">
    <property type="entry name" value="NAD(P)-bd_dom_sf"/>
</dbReference>
<dbReference type="NCBIfam" id="NF005559">
    <property type="entry name" value="PRK07231.1"/>
    <property type="match status" value="1"/>
</dbReference>
<comment type="caution">
    <text evidence="3">The sequence shown here is derived from an EMBL/GenBank/DDBJ whole genome shotgun (WGS) entry which is preliminary data.</text>
</comment>
<dbReference type="Pfam" id="PF13561">
    <property type="entry name" value="adh_short_C2"/>
    <property type="match status" value="1"/>
</dbReference>
<name>A0ABX2FI70_9PSEU</name>
<sequence>MRVAIVTGAGRGIGAATASRLSAHGLAVAVLDRDKPASERTATDIASSGGTAVAIAADVANPAQVKDAVALVAEQLGPPLVLVNNAGVTSDRPLAEMTEDDWDLVLGVNLRAHFLMCRAVLPHMRREGWGRIVNVSSMAANGTANQANYCAAKAGVQGLTRALAVELGPEGITVNAVAPGYIATEMTETSAGKAGFARAQRVVAAQTPMRRVGTPADVAETIAFLADVDSGFITGQVVPVTGGLMV</sequence>
<gene>
    <name evidence="3" type="ORF">GC106_83660</name>
</gene>
<organism evidence="3 4">
    <name type="scientific">Kibdelosporangium persicum</name>
    <dbReference type="NCBI Taxonomy" id="2698649"/>
    <lineage>
        <taxon>Bacteria</taxon>
        <taxon>Bacillati</taxon>
        <taxon>Actinomycetota</taxon>
        <taxon>Actinomycetes</taxon>
        <taxon>Pseudonocardiales</taxon>
        <taxon>Pseudonocardiaceae</taxon>
        <taxon>Kibdelosporangium</taxon>
    </lineage>
</organism>
<dbReference type="Gene3D" id="3.40.50.720">
    <property type="entry name" value="NAD(P)-binding Rossmann-like Domain"/>
    <property type="match status" value="1"/>
</dbReference>
<reference evidence="3 4" key="1">
    <citation type="submission" date="2020-01" db="EMBL/GenBank/DDBJ databases">
        <title>Kibdelosporangium persica a novel Actinomycetes from a hot desert in Iran.</title>
        <authorList>
            <person name="Safaei N."/>
            <person name="Zaburannyi N."/>
            <person name="Mueller R."/>
            <person name="Wink J."/>
        </authorList>
    </citation>
    <scope>NUCLEOTIDE SEQUENCE [LARGE SCALE GENOMIC DNA]</scope>
    <source>
        <strain evidence="3 4">4NS15</strain>
    </source>
</reference>
<accession>A0ABX2FI70</accession>
<dbReference type="InterPro" id="IPR050259">
    <property type="entry name" value="SDR"/>
</dbReference>
<evidence type="ECO:0000313" key="4">
    <source>
        <dbReference type="Proteomes" id="UP000763557"/>
    </source>
</evidence>
<dbReference type="PRINTS" id="PR00080">
    <property type="entry name" value="SDRFAMILY"/>
</dbReference>
<dbReference type="SUPFAM" id="SSF51735">
    <property type="entry name" value="NAD(P)-binding Rossmann-fold domains"/>
    <property type="match status" value="1"/>
</dbReference>
<dbReference type="InterPro" id="IPR020904">
    <property type="entry name" value="Sc_DH/Rdtase_CS"/>
</dbReference>
<dbReference type="NCBIfam" id="NF009466">
    <property type="entry name" value="PRK12826.1-2"/>
    <property type="match status" value="1"/>
</dbReference>
<dbReference type="PRINTS" id="PR00081">
    <property type="entry name" value="GDHRDH"/>
</dbReference>
<dbReference type="PANTHER" id="PTHR42879">
    <property type="entry name" value="3-OXOACYL-(ACYL-CARRIER-PROTEIN) REDUCTASE"/>
    <property type="match status" value="1"/>
</dbReference>
<dbReference type="RefSeq" id="WP_173142272.1">
    <property type="nucleotide sequence ID" value="NZ_CBCSGW010000025.1"/>
</dbReference>
<comment type="similarity">
    <text evidence="1">Belongs to the short-chain dehydrogenases/reductases (SDR) family.</text>
</comment>
<evidence type="ECO:0000313" key="3">
    <source>
        <dbReference type="EMBL" id="NRN71091.1"/>
    </source>
</evidence>
<proteinExistence type="inferred from homology"/>
<feature type="domain" description="Ketoreductase" evidence="2">
    <location>
        <begin position="2"/>
        <end position="180"/>
    </location>
</feature>
<dbReference type="InterPro" id="IPR002347">
    <property type="entry name" value="SDR_fam"/>
</dbReference>
<dbReference type="Proteomes" id="UP000763557">
    <property type="component" value="Unassembled WGS sequence"/>
</dbReference>
<dbReference type="EMBL" id="JAAATY010000051">
    <property type="protein sequence ID" value="NRN71091.1"/>
    <property type="molecule type" value="Genomic_DNA"/>
</dbReference>
<evidence type="ECO:0000256" key="1">
    <source>
        <dbReference type="ARBA" id="ARBA00006484"/>
    </source>
</evidence>
<dbReference type="SMART" id="SM00822">
    <property type="entry name" value="PKS_KR"/>
    <property type="match status" value="1"/>
</dbReference>
<dbReference type="PROSITE" id="PS00061">
    <property type="entry name" value="ADH_SHORT"/>
    <property type="match status" value="1"/>
</dbReference>
<keyword evidence="4" id="KW-1185">Reference proteome</keyword>